<protein>
    <submittedName>
        <fullName evidence="2">Uncharacterized protein</fullName>
    </submittedName>
</protein>
<feature type="compositionally biased region" description="Polar residues" evidence="1">
    <location>
        <begin position="35"/>
        <end position="50"/>
    </location>
</feature>
<evidence type="ECO:0000256" key="1">
    <source>
        <dbReference type="SAM" id="MobiDB-lite"/>
    </source>
</evidence>
<name>A0A821A7H2_9BILA</name>
<dbReference type="AlphaFoldDB" id="A0A821A7H2"/>
<accession>A0A821A7H2</accession>
<evidence type="ECO:0000313" key="2">
    <source>
        <dbReference type="EMBL" id="CAF4572823.1"/>
    </source>
</evidence>
<dbReference type="EMBL" id="CAJOBG010065776">
    <property type="protein sequence ID" value="CAF4572823.1"/>
    <property type="molecule type" value="Genomic_DNA"/>
</dbReference>
<gene>
    <name evidence="2" type="ORF">OVN521_LOCUS44118</name>
</gene>
<keyword evidence="3" id="KW-1185">Reference proteome</keyword>
<feature type="non-terminal residue" evidence="2">
    <location>
        <position position="138"/>
    </location>
</feature>
<evidence type="ECO:0000313" key="3">
    <source>
        <dbReference type="Proteomes" id="UP000663866"/>
    </source>
</evidence>
<dbReference type="Proteomes" id="UP000663866">
    <property type="component" value="Unassembled WGS sequence"/>
</dbReference>
<comment type="caution">
    <text evidence="2">The sequence shown here is derived from an EMBL/GenBank/DDBJ whole genome shotgun (WGS) entry which is preliminary data.</text>
</comment>
<feature type="region of interest" description="Disordered" evidence="1">
    <location>
        <begin position="1"/>
        <end position="56"/>
    </location>
</feature>
<feature type="compositionally biased region" description="Polar residues" evidence="1">
    <location>
        <begin position="9"/>
        <end position="20"/>
    </location>
</feature>
<reference evidence="2" key="1">
    <citation type="submission" date="2021-02" db="EMBL/GenBank/DDBJ databases">
        <authorList>
            <person name="Nowell W R."/>
        </authorList>
    </citation>
    <scope>NUCLEOTIDE SEQUENCE</scope>
</reference>
<organism evidence="2 3">
    <name type="scientific">Rotaria magnacalcarata</name>
    <dbReference type="NCBI Taxonomy" id="392030"/>
    <lineage>
        <taxon>Eukaryota</taxon>
        <taxon>Metazoa</taxon>
        <taxon>Spiralia</taxon>
        <taxon>Gnathifera</taxon>
        <taxon>Rotifera</taxon>
        <taxon>Eurotatoria</taxon>
        <taxon>Bdelloidea</taxon>
        <taxon>Philodinida</taxon>
        <taxon>Philodinidae</taxon>
        <taxon>Rotaria</taxon>
    </lineage>
</organism>
<sequence>MAENKKQKTGSQGVPETSIPNPVGADAYLSEPDQSDQGDQTRQKKSSSQKNPKDILMKQNKDELTDQLLKALNDIQIKDAHLNKLSAEYNKANVDRTTLNQKNQKIIDDYNTVLNEHTDLIQTVKDLQDARQRELDEE</sequence>
<proteinExistence type="predicted"/>